<accession>R7Q538</accession>
<reference evidence="2" key="1">
    <citation type="journal article" date="2013" name="Proc. Natl. Acad. Sci. U.S.A.">
        <title>Genome structure and metabolic features in the red seaweed Chondrus crispus shed light on evolution of the Archaeplastida.</title>
        <authorList>
            <person name="Collen J."/>
            <person name="Porcel B."/>
            <person name="Carre W."/>
            <person name="Ball S.G."/>
            <person name="Chaparro C."/>
            <person name="Tonon T."/>
            <person name="Barbeyron T."/>
            <person name="Michel G."/>
            <person name="Noel B."/>
            <person name="Valentin K."/>
            <person name="Elias M."/>
            <person name="Artiguenave F."/>
            <person name="Arun A."/>
            <person name="Aury J.M."/>
            <person name="Barbosa-Neto J.F."/>
            <person name="Bothwell J.H."/>
            <person name="Bouget F.Y."/>
            <person name="Brillet L."/>
            <person name="Cabello-Hurtado F."/>
            <person name="Capella-Gutierrez S."/>
            <person name="Charrier B."/>
            <person name="Cladiere L."/>
            <person name="Cock J.M."/>
            <person name="Coelho S.M."/>
            <person name="Colleoni C."/>
            <person name="Czjzek M."/>
            <person name="Da Silva C."/>
            <person name="Delage L."/>
            <person name="Denoeud F."/>
            <person name="Deschamps P."/>
            <person name="Dittami S.M."/>
            <person name="Gabaldon T."/>
            <person name="Gachon C.M."/>
            <person name="Groisillier A."/>
            <person name="Herve C."/>
            <person name="Jabbari K."/>
            <person name="Katinka M."/>
            <person name="Kloareg B."/>
            <person name="Kowalczyk N."/>
            <person name="Labadie K."/>
            <person name="Leblanc C."/>
            <person name="Lopez P.J."/>
            <person name="McLachlan D.H."/>
            <person name="Meslet-Cladiere L."/>
            <person name="Moustafa A."/>
            <person name="Nehr Z."/>
            <person name="Nyvall Collen P."/>
            <person name="Panaud O."/>
            <person name="Partensky F."/>
            <person name="Poulain J."/>
            <person name="Rensing S.A."/>
            <person name="Rousvoal S."/>
            <person name="Samson G."/>
            <person name="Symeonidi A."/>
            <person name="Weissenbach J."/>
            <person name="Zambounis A."/>
            <person name="Wincker P."/>
            <person name="Boyen C."/>
        </authorList>
    </citation>
    <scope>NUCLEOTIDE SEQUENCE [LARGE SCALE GENOMIC DNA]</scope>
    <source>
        <strain evidence="2">cv. Stackhouse</strain>
    </source>
</reference>
<name>R7Q538_CHOCR</name>
<gene>
    <name evidence="1" type="ORF">CHC_T00001987001</name>
</gene>
<keyword evidence="2" id="KW-1185">Reference proteome</keyword>
<dbReference type="AlphaFoldDB" id="R7Q538"/>
<evidence type="ECO:0000313" key="2">
    <source>
        <dbReference type="Proteomes" id="UP000012073"/>
    </source>
</evidence>
<dbReference type="EMBL" id="HG001635">
    <property type="protein sequence ID" value="CDF33134.1"/>
    <property type="molecule type" value="Genomic_DNA"/>
</dbReference>
<dbReference type="Gramene" id="CDF33134">
    <property type="protein sequence ID" value="CDF33134"/>
    <property type="gene ID" value="CHC_T00001987001"/>
</dbReference>
<dbReference type="KEGG" id="ccp:CHC_T00001987001"/>
<proteinExistence type="predicted"/>
<dbReference type="Proteomes" id="UP000012073">
    <property type="component" value="Unassembled WGS sequence"/>
</dbReference>
<dbReference type="GeneID" id="17320693"/>
<sequence length="65" mass="7395">MSVFLSAPFYFMQCHWCTSTTRPFGTRAPPPPHLHLSAPTPLHRHPALSTSPVFFLKHLLLRSLL</sequence>
<protein>
    <submittedName>
        <fullName evidence="1">Uncharacterized protein</fullName>
    </submittedName>
</protein>
<organism evidence="1 2">
    <name type="scientific">Chondrus crispus</name>
    <name type="common">Carrageen Irish moss</name>
    <name type="synonym">Polymorpha crispa</name>
    <dbReference type="NCBI Taxonomy" id="2769"/>
    <lineage>
        <taxon>Eukaryota</taxon>
        <taxon>Rhodophyta</taxon>
        <taxon>Florideophyceae</taxon>
        <taxon>Rhodymeniophycidae</taxon>
        <taxon>Gigartinales</taxon>
        <taxon>Gigartinaceae</taxon>
        <taxon>Chondrus</taxon>
    </lineage>
</organism>
<dbReference type="RefSeq" id="XP_005712937.1">
    <property type="nucleotide sequence ID" value="XM_005712880.1"/>
</dbReference>
<evidence type="ECO:0000313" key="1">
    <source>
        <dbReference type="EMBL" id="CDF33134.1"/>
    </source>
</evidence>